<proteinExistence type="predicted"/>
<evidence type="ECO:0000313" key="2">
    <source>
        <dbReference type="EMBL" id="ABK75480.1"/>
    </source>
</evidence>
<keyword evidence="3" id="KW-1185">Reference proteome</keyword>
<name>A0R0J1_MYCS2</name>
<sequence>MSAAGATVTADRDQQSRGSPPERFMSQRASHAVTYNAFFAAAAAPPILIGDPARQHGPIRVEALAGHLQPELVEAAESRQVSAGEARPTGSVRHVEVFQMDGVGTSIIGRPRPLSRHRRADDLYTLNCEEPPNAQHLRRTDAAGRKLGALSHGVDTGSLRAHPHELRHLQLHHEWRLLARRAGV</sequence>
<organism evidence="2 3">
    <name type="scientific">Mycolicibacterium smegmatis (strain ATCC 700084 / mc(2)155)</name>
    <name type="common">Mycobacterium smegmatis</name>
    <dbReference type="NCBI Taxonomy" id="246196"/>
    <lineage>
        <taxon>Bacteria</taxon>
        <taxon>Bacillati</taxon>
        <taxon>Actinomycetota</taxon>
        <taxon>Actinomycetes</taxon>
        <taxon>Mycobacteriales</taxon>
        <taxon>Mycobacteriaceae</taxon>
        <taxon>Mycolicibacterium</taxon>
    </lineage>
</organism>
<accession>A0R0J1</accession>
<reference evidence="2 3" key="1">
    <citation type="submission" date="2006-10" db="EMBL/GenBank/DDBJ databases">
        <authorList>
            <person name="Fleischmann R.D."/>
            <person name="Dodson R.J."/>
            <person name="Haft D.H."/>
            <person name="Merkel J.S."/>
            <person name="Nelson W.C."/>
            <person name="Fraser C.M."/>
        </authorList>
    </citation>
    <scope>NUCLEOTIDE SEQUENCE [LARGE SCALE GENOMIC DNA]</scope>
    <source>
        <strain evidence="3">ATCC 700084 / mc(2)155</strain>
    </source>
</reference>
<dbReference type="AlphaFoldDB" id="A0R0J1"/>
<dbReference type="KEGG" id="msm:MSMEG_4404"/>
<dbReference type="EMBL" id="CP000480">
    <property type="protein sequence ID" value="ABK75480.1"/>
    <property type="molecule type" value="Genomic_DNA"/>
</dbReference>
<evidence type="ECO:0000256" key="1">
    <source>
        <dbReference type="SAM" id="MobiDB-lite"/>
    </source>
</evidence>
<dbReference type="OrthoDB" id="144293at2"/>
<gene>
    <name evidence="2" type="ordered locus">MSMEG_4404</name>
</gene>
<protein>
    <submittedName>
        <fullName evidence="2">Uncharacterized protein</fullName>
    </submittedName>
</protein>
<dbReference type="Proteomes" id="UP000000757">
    <property type="component" value="Chromosome"/>
</dbReference>
<dbReference type="PATRIC" id="fig|246196.19.peg.4320"/>
<feature type="region of interest" description="Disordered" evidence="1">
    <location>
        <begin position="1"/>
        <end position="26"/>
    </location>
</feature>
<evidence type="ECO:0000313" key="3">
    <source>
        <dbReference type="Proteomes" id="UP000000757"/>
    </source>
</evidence>